<dbReference type="EMBL" id="DTAU01000053">
    <property type="protein sequence ID" value="HFQ78685.1"/>
    <property type="molecule type" value="Genomic_DNA"/>
</dbReference>
<dbReference type="NCBIfam" id="TIGR01920">
    <property type="entry name" value="Shik_kin_archae"/>
    <property type="match status" value="1"/>
</dbReference>
<evidence type="ECO:0000256" key="13">
    <source>
        <dbReference type="ARBA" id="ARBA00048567"/>
    </source>
</evidence>
<evidence type="ECO:0000256" key="7">
    <source>
        <dbReference type="ARBA" id="ARBA00022605"/>
    </source>
</evidence>
<evidence type="ECO:0000256" key="3">
    <source>
        <dbReference type="ARBA" id="ARBA00010202"/>
    </source>
</evidence>
<gene>
    <name evidence="14" type="primary">aroK</name>
    <name evidence="16" type="ORF">ENT99_03160</name>
    <name evidence="17" type="ORF">ENU64_03120</name>
</gene>
<keyword evidence="11 14" id="KW-0067">ATP-binding</keyword>
<sequence length="271" mass="29608">MGEVQISMQAFGGISIINAIPSWFGGTMAVNLRVHSAIKTCKEPCRYTSKLVETIVQYFVRKYSLPLFEVEISSEIPPMSGLKSSSAVAVSIIRAITEKYGIYEKSIPRLAAELSIQAGASITGALDDAAAAYYGGAVLTDNLNMKILRVFDPKLDLSVVLAIKGYREKRIDANIMRRYSHVFYEIFDKAFEGNILEAIKLNGIAVARILGYDEEPIREAIGRGALAAGISGNGPSMFALCRKGDEQYFIDLFKRYVDTIKVVDIVGVGGT</sequence>
<evidence type="ECO:0000256" key="10">
    <source>
        <dbReference type="ARBA" id="ARBA00022777"/>
    </source>
</evidence>
<evidence type="ECO:0000256" key="8">
    <source>
        <dbReference type="ARBA" id="ARBA00022679"/>
    </source>
</evidence>
<dbReference type="InterPro" id="IPR006204">
    <property type="entry name" value="GHMP_kinase_N_dom"/>
</dbReference>
<dbReference type="AlphaFoldDB" id="A0A7J3MXW0"/>
<evidence type="ECO:0000256" key="2">
    <source>
        <dbReference type="ARBA" id="ARBA00004842"/>
    </source>
</evidence>
<dbReference type="PANTHER" id="PTHR20861:SF3">
    <property type="entry name" value="SHIKIMATE KINASE"/>
    <property type="match status" value="1"/>
</dbReference>
<feature type="domain" description="GHMP kinase N-terminal" evidence="15">
    <location>
        <begin position="51"/>
        <end position="136"/>
    </location>
</feature>
<reference evidence="17" key="1">
    <citation type="journal article" date="2020" name="mSystems">
        <title>Genome- and Community-Level Interaction Insights into Carbon Utilization and Element Cycling Functions of Hydrothermarchaeota in Hydrothermal Sediment.</title>
        <authorList>
            <person name="Zhou Z."/>
            <person name="Liu Y."/>
            <person name="Xu W."/>
            <person name="Pan J."/>
            <person name="Luo Z.H."/>
            <person name="Li M."/>
        </authorList>
    </citation>
    <scope>NUCLEOTIDE SEQUENCE [LARGE SCALE GENOMIC DNA]</scope>
    <source>
        <strain evidence="16">SpSt-629</strain>
        <strain evidence="17">SpSt-688</strain>
    </source>
</reference>
<evidence type="ECO:0000256" key="14">
    <source>
        <dbReference type="HAMAP-Rule" id="MF_00370"/>
    </source>
</evidence>
<dbReference type="SUPFAM" id="SSF54211">
    <property type="entry name" value="Ribosomal protein S5 domain 2-like"/>
    <property type="match status" value="1"/>
</dbReference>
<keyword evidence="7 14" id="KW-0028">Amino-acid biosynthesis</keyword>
<dbReference type="UniPathway" id="UPA00053">
    <property type="reaction ID" value="UER00088"/>
</dbReference>
<feature type="binding site" evidence="14">
    <location>
        <begin position="77"/>
        <end position="87"/>
    </location>
    <ligand>
        <name>ATP</name>
        <dbReference type="ChEBI" id="CHEBI:30616"/>
    </ligand>
</feature>
<dbReference type="HAMAP" id="MF_00370">
    <property type="entry name" value="Shik_kinase_arch"/>
    <property type="match status" value="1"/>
</dbReference>
<evidence type="ECO:0000256" key="11">
    <source>
        <dbReference type="ARBA" id="ARBA00022840"/>
    </source>
</evidence>
<dbReference type="GO" id="GO:0005524">
    <property type="term" value="F:ATP binding"/>
    <property type="evidence" value="ECO:0007669"/>
    <property type="project" value="UniProtKB-UniRule"/>
</dbReference>
<dbReference type="InterPro" id="IPR010189">
    <property type="entry name" value="SK_arc"/>
</dbReference>
<evidence type="ECO:0000256" key="1">
    <source>
        <dbReference type="ARBA" id="ARBA00004496"/>
    </source>
</evidence>
<evidence type="ECO:0000256" key="6">
    <source>
        <dbReference type="ARBA" id="ARBA00022490"/>
    </source>
</evidence>
<keyword evidence="12 14" id="KW-0057">Aromatic amino acid biosynthesis</keyword>
<accession>A0A7J3MXW0</accession>
<keyword evidence="8 14" id="KW-0808">Transferase</keyword>
<dbReference type="InterPro" id="IPR020568">
    <property type="entry name" value="Ribosomal_Su5_D2-typ_SF"/>
</dbReference>
<comment type="similarity">
    <text evidence="3 14">Belongs to the GHMP kinase family. Archaeal shikimate kinase subfamily.</text>
</comment>
<dbReference type="GO" id="GO:0009423">
    <property type="term" value="P:chorismate biosynthetic process"/>
    <property type="evidence" value="ECO:0007669"/>
    <property type="project" value="UniProtKB-UniRule"/>
</dbReference>
<proteinExistence type="inferred from homology"/>
<dbReference type="EMBL" id="DTDH01000091">
    <property type="protein sequence ID" value="HGT98402.1"/>
    <property type="molecule type" value="Genomic_DNA"/>
</dbReference>
<comment type="subcellular location">
    <subcellularLocation>
        <location evidence="1 14">Cytoplasm</location>
    </subcellularLocation>
</comment>
<name>A0A7J3MXW0_9CREN</name>
<keyword evidence="10 14" id="KW-0418">Kinase</keyword>
<dbReference type="InterPro" id="IPR036554">
    <property type="entry name" value="GHMP_kinase_C_sf"/>
</dbReference>
<comment type="catalytic activity">
    <reaction evidence="13 14">
        <text>shikimate + ATP = 3-phosphoshikimate + ADP + H(+)</text>
        <dbReference type="Rhea" id="RHEA:13121"/>
        <dbReference type="ChEBI" id="CHEBI:15378"/>
        <dbReference type="ChEBI" id="CHEBI:30616"/>
        <dbReference type="ChEBI" id="CHEBI:36208"/>
        <dbReference type="ChEBI" id="CHEBI:145989"/>
        <dbReference type="ChEBI" id="CHEBI:456216"/>
        <dbReference type="EC" id="2.7.1.71"/>
    </reaction>
</comment>
<dbReference type="PIRSF" id="PIRSF005758">
    <property type="entry name" value="Shikimt_kin_arch"/>
    <property type="match status" value="1"/>
</dbReference>
<evidence type="ECO:0000256" key="5">
    <source>
        <dbReference type="ARBA" id="ARBA00013853"/>
    </source>
</evidence>
<protein>
    <recommendedName>
        <fullName evidence="5 14">Shikimate kinase</fullName>
        <shortName evidence="14">SK</shortName>
        <ecNumber evidence="4 14">2.7.1.71</ecNumber>
    </recommendedName>
</protein>
<keyword evidence="6 14" id="KW-0963">Cytoplasm</keyword>
<dbReference type="GO" id="GO:0008652">
    <property type="term" value="P:amino acid biosynthetic process"/>
    <property type="evidence" value="ECO:0007669"/>
    <property type="project" value="UniProtKB-KW"/>
</dbReference>
<dbReference type="Gene3D" id="3.30.230.10">
    <property type="match status" value="1"/>
</dbReference>
<dbReference type="Gene3D" id="3.30.70.890">
    <property type="entry name" value="GHMP kinase, C-terminal domain"/>
    <property type="match status" value="1"/>
</dbReference>
<dbReference type="Pfam" id="PF00288">
    <property type="entry name" value="GHMP_kinases_N"/>
    <property type="match status" value="1"/>
</dbReference>
<evidence type="ECO:0000256" key="9">
    <source>
        <dbReference type="ARBA" id="ARBA00022741"/>
    </source>
</evidence>
<comment type="pathway">
    <text evidence="2 14">Metabolic intermediate biosynthesis; chorismate biosynthesis; chorismate from D-erythrose 4-phosphate and phosphoenolpyruvate: step 5/7.</text>
</comment>
<dbReference type="EC" id="2.7.1.71" evidence="4 14"/>
<evidence type="ECO:0000256" key="4">
    <source>
        <dbReference type="ARBA" id="ARBA00012154"/>
    </source>
</evidence>
<dbReference type="SUPFAM" id="SSF55060">
    <property type="entry name" value="GHMP Kinase, C-terminal domain"/>
    <property type="match status" value="1"/>
</dbReference>
<dbReference type="PANTHER" id="PTHR20861">
    <property type="entry name" value="HOMOSERINE/4-DIPHOSPHOCYTIDYL-2-C-METHYL-D-ERYTHRITOL KINASE"/>
    <property type="match status" value="1"/>
</dbReference>
<keyword evidence="9 14" id="KW-0547">Nucleotide-binding</keyword>
<evidence type="ECO:0000313" key="17">
    <source>
        <dbReference type="EMBL" id="HGT98402.1"/>
    </source>
</evidence>
<evidence type="ECO:0000313" key="16">
    <source>
        <dbReference type="EMBL" id="HFQ78685.1"/>
    </source>
</evidence>
<evidence type="ECO:0000259" key="15">
    <source>
        <dbReference type="Pfam" id="PF00288"/>
    </source>
</evidence>
<evidence type="ECO:0000256" key="12">
    <source>
        <dbReference type="ARBA" id="ARBA00023141"/>
    </source>
</evidence>
<organism evidence="17">
    <name type="scientific">Ignisphaera aggregans</name>
    <dbReference type="NCBI Taxonomy" id="334771"/>
    <lineage>
        <taxon>Archaea</taxon>
        <taxon>Thermoproteota</taxon>
        <taxon>Thermoprotei</taxon>
        <taxon>Desulfurococcales</taxon>
        <taxon>Desulfurococcaceae</taxon>
        <taxon>Ignisphaera</taxon>
    </lineage>
</organism>
<dbReference type="GO" id="GO:0009073">
    <property type="term" value="P:aromatic amino acid family biosynthetic process"/>
    <property type="evidence" value="ECO:0007669"/>
    <property type="project" value="UniProtKB-KW"/>
</dbReference>
<dbReference type="InterPro" id="IPR014721">
    <property type="entry name" value="Ribsml_uS5_D2-typ_fold_subgr"/>
</dbReference>
<dbReference type="GO" id="GO:0005737">
    <property type="term" value="C:cytoplasm"/>
    <property type="evidence" value="ECO:0007669"/>
    <property type="project" value="UniProtKB-SubCell"/>
</dbReference>
<comment type="caution">
    <text evidence="17">The sequence shown here is derived from an EMBL/GenBank/DDBJ whole genome shotgun (WGS) entry which is preliminary data.</text>
</comment>
<dbReference type="GO" id="GO:0004765">
    <property type="term" value="F:shikimate kinase activity"/>
    <property type="evidence" value="ECO:0007669"/>
    <property type="project" value="UniProtKB-UniRule"/>
</dbReference>